<feature type="region of interest" description="Disordered" evidence="1">
    <location>
        <begin position="1"/>
        <end position="43"/>
    </location>
</feature>
<evidence type="ECO:0000313" key="3">
    <source>
        <dbReference type="Proteomes" id="UP000001449"/>
    </source>
</evidence>
<feature type="compositionally biased region" description="Low complexity" evidence="1">
    <location>
        <begin position="30"/>
        <end position="43"/>
    </location>
</feature>
<organism evidence="2 3">
    <name type="scientific">Thalassiosira pseudonana</name>
    <name type="common">Marine diatom</name>
    <name type="synonym">Cyclotella nana</name>
    <dbReference type="NCBI Taxonomy" id="35128"/>
    <lineage>
        <taxon>Eukaryota</taxon>
        <taxon>Sar</taxon>
        <taxon>Stramenopiles</taxon>
        <taxon>Ochrophyta</taxon>
        <taxon>Bacillariophyta</taxon>
        <taxon>Coscinodiscophyceae</taxon>
        <taxon>Thalassiosirophycidae</taxon>
        <taxon>Thalassiosirales</taxon>
        <taxon>Thalassiosiraceae</taxon>
        <taxon>Thalassiosira</taxon>
    </lineage>
</organism>
<evidence type="ECO:0000256" key="1">
    <source>
        <dbReference type="SAM" id="MobiDB-lite"/>
    </source>
</evidence>
<feature type="compositionally biased region" description="Basic and acidic residues" evidence="1">
    <location>
        <begin position="442"/>
        <end position="456"/>
    </location>
</feature>
<dbReference type="RefSeq" id="XP_002288100.1">
    <property type="nucleotide sequence ID" value="XM_002288064.1"/>
</dbReference>
<reference evidence="2 3" key="1">
    <citation type="journal article" date="2004" name="Science">
        <title>The genome of the diatom Thalassiosira pseudonana: ecology, evolution, and metabolism.</title>
        <authorList>
            <person name="Armbrust E.V."/>
            <person name="Berges J.A."/>
            <person name="Bowler C."/>
            <person name="Green B.R."/>
            <person name="Martinez D."/>
            <person name="Putnam N.H."/>
            <person name="Zhou S."/>
            <person name="Allen A.E."/>
            <person name="Apt K.E."/>
            <person name="Bechner M."/>
            <person name="Brzezinski M.A."/>
            <person name="Chaal B.K."/>
            <person name="Chiovitti A."/>
            <person name="Davis A.K."/>
            <person name="Demarest M.S."/>
            <person name="Detter J.C."/>
            <person name="Glavina T."/>
            <person name="Goodstein D."/>
            <person name="Hadi M.Z."/>
            <person name="Hellsten U."/>
            <person name="Hildebrand M."/>
            <person name="Jenkins B.D."/>
            <person name="Jurka J."/>
            <person name="Kapitonov V.V."/>
            <person name="Kroger N."/>
            <person name="Lau W.W."/>
            <person name="Lane T.W."/>
            <person name="Larimer F.W."/>
            <person name="Lippmeier J.C."/>
            <person name="Lucas S."/>
            <person name="Medina M."/>
            <person name="Montsant A."/>
            <person name="Obornik M."/>
            <person name="Parker M.S."/>
            <person name="Palenik B."/>
            <person name="Pazour G.J."/>
            <person name="Richardson P.M."/>
            <person name="Rynearson T.A."/>
            <person name="Saito M.A."/>
            <person name="Schwartz D.C."/>
            <person name="Thamatrakoln K."/>
            <person name="Valentin K."/>
            <person name="Vardi A."/>
            <person name="Wilkerson F.P."/>
            <person name="Rokhsar D.S."/>
        </authorList>
    </citation>
    <scope>NUCLEOTIDE SEQUENCE [LARGE SCALE GENOMIC DNA]</scope>
    <source>
        <strain evidence="2 3">CCMP1335</strain>
    </source>
</reference>
<dbReference type="GeneID" id="7450481"/>
<feature type="region of interest" description="Disordered" evidence="1">
    <location>
        <begin position="360"/>
        <end position="386"/>
    </location>
</feature>
<dbReference type="Gene3D" id="3.10.20.90">
    <property type="entry name" value="Phosphatidylinositol 3-kinase Catalytic Subunit, Chain A, domain 1"/>
    <property type="match status" value="1"/>
</dbReference>
<reference evidence="2 3" key="2">
    <citation type="journal article" date="2008" name="Nature">
        <title>The Phaeodactylum genome reveals the evolutionary history of diatom genomes.</title>
        <authorList>
            <person name="Bowler C."/>
            <person name="Allen A.E."/>
            <person name="Badger J.H."/>
            <person name="Grimwood J."/>
            <person name="Jabbari K."/>
            <person name="Kuo A."/>
            <person name="Maheswari U."/>
            <person name="Martens C."/>
            <person name="Maumus F."/>
            <person name="Otillar R.P."/>
            <person name="Rayko E."/>
            <person name="Salamov A."/>
            <person name="Vandepoele K."/>
            <person name="Beszteri B."/>
            <person name="Gruber A."/>
            <person name="Heijde M."/>
            <person name="Katinka M."/>
            <person name="Mock T."/>
            <person name="Valentin K."/>
            <person name="Verret F."/>
            <person name="Berges J.A."/>
            <person name="Brownlee C."/>
            <person name="Cadoret J.P."/>
            <person name="Chiovitti A."/>
            <person name="Choi C.J."/>
            <person name="Coesel S."/>
            <person name="De Martino A."/>
            <person name="Detter J.C."/>
            <person name="Durkin C."/>
            <person name="Falciatore A."/>
            <person name="Fournet J."/>
            <person name="Haruta M."/>
            <person name="Huysman M.J."/>
            <person name="Jenkins B.D."/>
            <person name="Jiroutova K."/>
            <person name="Jorgensen R.E."/>
            <person name="Joubert Y."/>
            <person name="Kaplan A."/>
            <person name="Kroger N."/>
            <person name="Kroth P.G."/>
            <person name="La Roche J."/>
            <person name="Lindquist E."/>
            <person name="Lommer M."/>
            <person name="Martin-Jezequel V."/>
            <person name="Lopez P.J."/>
            <person name="Lucas S."/>
            <person name="Mangogna M."/>
            <person name="McGinnis K."/>
            <person name="Medlin L.K."/>
            <person name="Montsant A."/>
            <person name="Oudot-Le Secq M.P."/>
            <person name="Napoli C."/>
            <person name="Obornik M."/>
            <person name="Parker M.S."/>
            <person name="Petit J.L."/>
            <person name="Porcel B.M."/>
            <person name="Poulsen N."/>
            <person name="Robison M."/>
            <person name="Rychlewski L."/>
            <person name="Rynearson T.A."/>
            <person name="Schmutz J."/>
            <person name="Shapiro H."/>
            <person name="Siaut M."/>
            <person name="Stanley M."/>
            <person name="Sussman M.R."/>
            <person name="Taylor A.R."/>
            <person name="Vardi A."/>
            <person name="von Dassow P."/>
            <person name="Vyverman W."/>
            <person name="Willis A."/>
            <person name="Wyrwicz L.S."/>
            <person name="Rokhsar D.S."/>
            <person name="Weissenbach J."/>
            <person name="Armbrust E.V."/>
            <person name="Green B.R."/>
            <person name="Van de Peer Y."/>
            <person name="Grigoriev I.V."/>
        </authorList>
    </citation>
    <scope>NUCLEOTIDE SEQUENCE [LARGE SCALE GENOMIC DNA]</scope>
    <source>
        <strain evidence="2 3">CCMP1335</strain>
    </source>
</reference>
<dbReference type="EMBL" id="CM000639">
    <property type="protein sequence ID" value="EED95543.1"/>
    <property type="molecule type" value="Genomic_DNA"/>
</dbReference>
<sequence>MSDEEFTIRITGAPPPPLPTTVKSKRSKKSATTQSSSPSRQQQRYNLLLRPSTPLAQLTSDIYSLYSIPSTSRNQYTMALLSGFPPKELNREGKATVADLGVGRNESVIVRFALAANDDGDAVGSTEPPTRGRPKRATAEAATSSFKQVIQAQDAILRNEKKTSRKKATGSGGGFGNVNENKRIATIGGGPNKRAKMEGAGYRLSDGKSFPGSSRRKKTALRTTATAKKRKGPLFDSKDDIASSLLYSLNSTSSTGNGKGANVNKFLRAAMKGAVMKSYEKSRAQVRVMAVENGEFEMVKGDGGNVLGETNHDGSSGELERNLYTVSYSKGIEGRGKYEEQVEIIGLDALKAVLQSVYNSRSSSGDDDDSEEEGENVDGREMLRPADMAQMSPRVFWSLVFQCTRTEEKKAASTQQQHHPSVEEMLQNIMPNLDWSHLERGGRKRNLSEKAKENLKQAKGYTASEVEDAKVSSQDREAGVKALEEMEESIMNSLGGGRSEADERERRAMAALARFGSAGAHAATGKNKTDDTADDNATAQWKLVTPDEEDVDELLECILEPGEEDEATNLSEDAAKRYATLLMSESSEPRIRNYRELANVTSEDVMTKLVPSGGQQSNANLPTFDTLQQWIDAAQRRSLDEIMLEILDGDQDALELLIEKASTSSPRDVVNWEASPGLLSEAVGSSKYEEEDAMRWIRRSCIALQEFTWLEEYSTSF</sequence>
<proteinExistence type="predicted"/>
<protein>
    <submittedName>
        <fullName evidence="2">Uncharacterized protein</fullName>
    </submittedName>
</protein>
<dbReference type="OMA" id="MEESIMN"/>
<feature type="region of interest" description="Disordered" evidence="1">
    <location>
        <begin position="120"/>
        <end position="142"/>
    </location>
</feature>
<feature type="region of interest" description="Disordered" evidence="1">
    <location>
        <begin position="161"/>
        <end position="227"/>
    </location>
</feature>
<dbReference type="PaxDb" id="35128-Thaps21558"/>
<dbReference type="AlphaFoldDB" id="B8BVZ1"/>
<feature type="compositionally biased region" description="Acidic residues" evidence="1">
    <location>
        <begin position="365"/>
        <end position="376"/>
    </location>
</feature>
<dbReference type="KEGG" id="tps:THAPSDRAFT_21558"/>
<dbReference type="eggNOG" id="ENOG502QX19">
    <property type="taxonomic scope" value="Eukaryota"/>
</dbReference>
<evidence type="ECO:0000313" key="2">
    <source>
        <dbReference type="EMBL" id="EED95543.1"/>
    </source>
</evidence>
<feature type="region of interest" description="Disordered" evidence="1">
    <location>
        <begin position="442"/>
        <end position="461"/>
    </location>
</feature>
<keyword evidence="3" id="KW-1185">Reference proteome</keyword>
<accession>B8BVZ1</accession>
<dbReference type="Proteomes" id="UP000001449">
    <property type="component" value="Chromosome 2"/>
</dbReference>
<gene>
    <name evidence="2" type="ORF">THAPSDRAFT_21558</name>
</gene>
<dbReference type="InParanoid" id="B8BVZ1"/>
<name>B8BVZ1_THAPS</name>
<dbReference type="HOGENOM" id="CLU_409679_0_0_1"/>